<evidence type="ECO:0000313" key="3">
    <source>
        <dbReference type="Proteomes" id="UP000324022"/>
    </source>
</evidence>
<feature type="signal peptide" evidence="1">
    <location>
        <begin position="1"/>
        <end position="19"/>
    </location>
</feature>
<evidence type="ECO:0000256" key="1">
    <source>
        <dbReference type="SAM" id="SignalP"/>
    </source>
</evidence>
<evidence type="ECO:0000313" key="2">
    <source>
        <dbReference type="EMBL" id="SPO28477.1"/>
    </source>
</evidence>
<keyword evidence="1" id="KW-0732">Signal</keyword>
<name>A0A5C3EFK2_9BASI</name>
<dbReference type="AlphaFoldDB" id="A0A5C3EFK2"/>
<sequence length="192" mass="21499">MCFSLVVSFAIAASHVIKGVHPAFETNQRVRRSDSTGSSGYSSGLTGASLESSSGFGGASSSSASDASSGTIVDPHWWSPYSKYSGRKIPQIFQRHTIVVSEYREFIKRIEAAKKTLNSDDQITANILQSANFYLSDFLALFDQPFNDWRDFNLQEQNPHALSLAGTWYEQDRLNLIKKEEIFARLLRDRHP</sequence>
<dbReference type="OrthoDB" id="10419133at2759"/>
<dbReference type="Proteomes" id="UP000324022">
    <property type="component" value="Unassembled WGS sequence"/>
</dbReference>
<dbReference type="EMBL" id="OOIN01000022">
    <property type="protein sequence ID" value="SPO28477.1"/>
    <property type="molecule type" value="Genomic_DNA"/>
</dbReference>
<accession>A0A5C3EFK2</accession>
<feature type="chain" id="PRO_5022887754" evidence="1">
    <location>
        <begin position="20"/>
        <end position="192"/>
    </location>
</feature>
<protein>
    <submittedName>
        <fullName evidence="2">Uncharacterized protein</fullName>
    </submittedName>
</protein>
<reference evidence="2 3" key="1">
    <citation type="submission" date="2018-03" db="EMBL/GenBank/DDBJ databases">
        <authorList>
            <person name="Guldener U."/>
        </authorList>
    </citation>
    <scope>NUCLEOTIDE SEQUENCE [LARGE SCALE GENOMIC DNA]</scope>
    <source>
        <strain evidence="2 3">NBRC100155</strain>
    </source>
</reference>
<gene>
    <name evidence="2" type="ORF">UTRI_04874</name>
</gene>
<proteinExistence type="predicted"/>
<keyword evidence="3" id="KW-1185">Reference proteome</keyword>
<organism evidence="2 3">
    <name type="scientific">Ustilago trichophora</name>
    <dbReference type="NCBI Taxonomy" id="86804"/>
    <lineage>
        <taxon>Eukaryota</taxon>
        <taxon>Fungi</taxon>
        <taxon>Dikarya</taxon>
        <taxon>Basidiomycota</taxon>
        <taxon>Ustilaginomycotina</taxon>
        <taxon>Ustilaginomycetes</taxon>
        <taxon>Ustilaginales</taxon>
        <taxon>Ustilaginaceae</taxon>
        <taxon>Ustilago</taxon>
    </lineage>
</organism>